<reference evidence="1 2" key="1">
    <citation type="submission" date="2019-05" db="EMBL/GenBank/DDBJ databases">
        <title>Nakamurella sp. N5BH11, whole genome shotgun sequence.</title>
        <authorList>
            <person name="Tuo L."/>
        </authorList>
    </citation>
    <scope>NUCLEOTIDE SEQUENCE [LARGE SCALE GENOMIC DNA]</scope>
    <source>
        <strain evidence="1 2">N5BH11</strain>
    </source>
</reference>
<dbReference type="OrthoDB" id="4548993at2"/>
<gene>
    <name evidence="1" type="ORF">FDO65_10010</name>
</gene>
<accession>A0A4U6QN30</accession>
<keyword evidence="2" id="KW-1185">Reference proteome</keyword>
<dbReference type="AlphaFoldDB" id="A0A4U6QN30"/>
<dbReference type="Proteomes" id="UP000306985">
    <property type="component" value="Unassembled WGS sequence"/>
</dbReference>
<evidence type="ECO:0000313" key="2">
    <source>
        <dbReference type="Proteomes" id="UP000306985"/>
    </source>
</evidence>
<dbReference type="EMBL" id="SZZH01000001">
    <property type="protein sequence ID" value="TKV61851.1"/>
    <property type="molecule type" value="Genomic_DNA"/>
</dbReference>
<comment type="caution">
    <text evidence="1">The sequence shown here is derived from an EMBL/GenBank/DDBJ whole genome shotgun (WGS) entry which is preliminary data.</text>
</comment>
<evidence type="ECO:0000313" key="1">
    <source>
        <dbReference type="EMBL" id="TKV61851.1"/>
    </source>
</evidence>
<sequence length="252" mass="26510">MTEFDVTVSTGSLRAALTAVLPHAATDPDESVYYRLRLTVGVDGVTVGATDGWTTALALVTANETRGEVGCFDLSPQDAKDLLTLFRVAKDAPVAHQLQLVHDGKTLVATDVSGLFEGRQVRFEAVPLADDYPDLGRAVGAAVRAAGHLPYRIPVPAVSLGRFVVAGKAYGAVLSIEPTAVSDALLVLCGDDFVGLMVPMPGESDVYLQGIRESWEPVTHDISLSHPTPPGALVTDLTDLAAALRPPATKED</sequence>
<dbReference type="RefSeq" id="WP_137449156.1">
    <property type="nucleotide sequence ID" value="NZ_SZZH01000001.1"/>
</dbReference>
<proteinExistence type="predicted"/>
<name>A0A4U6QN30_9ACTN</name>
<protein>
    <recommendedName>
        <fullName evidence="3">DNA polymerase III beta sliding clamp central domain-containing protein</fullName>
    </recommendedName>
</protein>
<organism evidence="1 2">
    <name type="scientific">Nakamurella flava</name>
    <dbReference type="NCBI Taxonomy" id="2576308"/>
    <lineage>
        <taxon>Bacteria</taxon>
        <taxon>Bacillati</taxon>
        <taxon>Actinomycetota</taxon>
        <taxon>Actinomycetes</taxon>
        <taxon>Nakamurellales</taxon>
        <taxon>Nakamurellaceae</taxon>
        <taxon>Nakamurella</taxon>
    </lineage>
</organism>
<evidence type="ECO:0008006" key="3">
    <source>
        <dbReference type="Google" id="ProtNLM"/>
    </source>
</evidence>